<name>A0ABV2K745_SPOPS</name>
<organism evidence="9 10">
    <name type="scientific">Sporosarcina psychrophila</name>
    <name type="common">Bacillus psychrophilus</name>
    <dbReference type="NCBI Taxonomy" id="1476"/>
    <lineage>
        <taxon>Bacteria</taxon>
        <taxon>Bacillati</taxon>
        <taxon>Bacillota</taxon>
        <taxon>Bacilli</taxon>
        <taxon>Bacillales</taxon>
        <taxon>Caryophanaceae</taxon>
        <taxon>Sporosarcina</taxon>
    </lineage>
</organism>
<evidence type="ECO:0000256" key="2">
    <source>
        <dbReference type="ARBA" id="ARBA00009130"/>
    </source>
</evidence>
<feature type="domain" description="FAD/NAD(P)-binding" evidence="8">
    <location>
        <begin position="1"/>
        <end position="297"/>
    </location>
</feature>
<comment type="caution">
    <text evidence="9">The sequence shown here is derived from an EMBL/GenBank/DDBJ whole genome shotgun (WGS) entry which is preliminary data.</text>
</comment>
<dbReference type="InterPro" id="IPR004099">
    <property type="entry name" value="Pyr_nucl-diS_OxRdtase_dimer"/>
</dbReference>
<keyword evidence="3" id="KW-0285">Flavoprotein</keyword>
<dbReference type="InterPro" id="IPR050260">
    <property type="entry name" value="FAD-bd_OxRdtase"/>
</dbReference>
<dbReference type="Pfam" id="PF02852">
    <property type="entry name" value="Pyr_redox_dim"/>
    <property type="match status" value="1"/>
</dbReference>
<evidence type="ECO:0000313" key="10">
    <source>
        <dbReference type="Proteomes" id="UP001549104"/>
    </source>
</evidence>
<evidence type="ECO:0000313" key="9">
    <source>
        <dbReference type="EMBL" id="MET3655848.1"/>
    </source>
</evidence>
<dbReference type="NCBIfam" id="NF010037">
    <property type="entry name" value="PRK13512.1"/>
    <property type="match status" value="1"/>
</dbReference>
<reference evidence="9 10" key="1">
    <citation type="submission" date="2024-06" db="EMBL/GenBank/DDBJ databases">
        <title>Sorghum-associated microbial communities from plants grown in Nebraska, USA.</title>
        <authorList>
            <person name="Schachtman D."/>
        </authorList>
    </citation>
    <scope>NUCLEOTIDE SEQUENCE [LARGE SCALE GENOMIC DNA]</scope>
    <source>
        <strain evidence="9 10">1288</strain>
    </source>
</reference>
<dbReference type="PANTHER" id="PTHR43429">
    <property type="entry name" value="PYRIDINE NUCLEOTIDE-DISULFIDE OXIDOREDUCTASE DOMAIN-CONTAINING"/>
    <property type="match status" value="1"/>
</dbReference>
<evidence type="ECO:0000259" key="7">
    <source>
        <dbReference type="Pfam" id="PF02852"/>
    </source>
</evidence>
<dbReference type="InterPro" id="IPR023753">
    <property type="entry name" value="FAD/NAD-binding_dom"/>
</dbReference>
<dbReference type="SUPFAM" id="SSF51905">
    <property type="entry name" value="FAD/NAD(P)-binding domain"/>
    <property type="match status" value="2"/>
</dbReference>
<keyword evidence="4" id="KW-0274">FAD</keyword>
<proteinExistence type="inferred from homology"/>
<evidence type="ECO:0000256" key="1">
    <source>
        <dbReference type="ARBA" id="ARBA00001974"/>
    </source>
</evidence>
<dbReference type="PRINTS" id="PR00368">
    <property type="entry name" value="FADPNR"/>
</dbReference>
<dbReference type="EMBL" id="JBEPME010000001">
    <property type="protein sequence ID" value="MET3655848.1"/>
    <property type="molecule type" value="Genomic_DNA"/>
</dbReference>
<comment type="similarity">
    <text evidence="2">Belongs to the class-III pyridine nucleotide-disulfide oxidoreductase family.</text>
</comment>
<dbReference type="RefSeq" id="WP_354312343.1">
    <property type="nucleotide sequence ID" value="NZ_JBEPME010000001.1"/>
</dbReference>
<evidence type="ECO:0000256" key="4">
    <source>
        <dbReference type="ARBA" id="ARBA00022827"/>
    </source>
</evidence>
<feature type="domain" description="Pyridine nucleotide-disulphide oxidoreductase dimerisation" evidence="7">
    <location>
        <begin position="328"/>
        <end position="427"/>
    </location>
</feature>
<evidence type="ECO:0000256" key="3">
    <source>
        <dbReference type="ARBA" id="ARBA00022630"/>
    </source>
</evidence>
<dbReference type="PRINTS" id="PR00411">
    <property type="entry name" value="PNDRDTASEI"/>
</dbReference>
<dbReference type="PANTHER" id="PTHR43429:SF1">
    <property type="entry name" value="NAD(P)H SULFUR OXIDOREDUCTASE (COA-DEPENDENT)"/>
    <property type="match status" value="1"/>
</dbReference>
<dbReference type="SUPFAM" id="SSF55424">
    <property type="entry name" value="FAD/NAD-linked reductases, dimerisation (C-terminal) domain"/>
    <property type="match status" value="1"/>
</dbReference>
<gene>
    <name evidence="9" type="ORF">ABIC55_000932</name>
</gene>
<evidence type="ECO:0000259" key="8">
    <source>
        <dbReference type="Pfam" id="PF07992"/>
    </source>
</evidence>
<dbReference type="InterPro" id="IPR036188">
    <property type="entry name" value="FAD/NAD-bd_sf"/>
</dbReference>
<keyword evidence="6" id="KW-0676">Redox-active center</keyword>
<sequence length="441" mass="48398">MKILIVGAIAGGSTVAAQIRRAVPDSEIILFGRDPVLGYGTCGMPYVIGGLIEDKWQLVGSSPEKFSEQRDITVKLGHDVLAINREQKTVEVRNMETDHVFTESYDKLILSPGGIARIPDLKGLGDLPLFTLKSFGDMEEIIDYIEREKPKSCAVIGGGFIGIELIENFIHRGLQTALIDRNERVMTLMDPEISQVLGKEMQDNKVDFYFEDAIERIEGKRLIMKNGMNFDVDFIASSIGIDLDTQLAIEADLHIGPTKGIVVNSYMQTNDPDIYAIGDAAECKDWFTGKPKNVKLAWPAHRQSFIVARHLAGNPIEMNGLLGTTITKLFALTAAMTGHSAKSLTDEGIEFGTAVYEGRTNAGYYPDHGSILLRVHYDEQSRLILGAQAVGDKGVDKRIDVIATAIMGKMTVDDLAALELGYSPPYSSPKDPVNMIGYKAR</sequence>
<protein>
    <submittedName>
        <fullName evidence="9">NADPH-dependent 2,4-dienoyl-CoA reductase/sulfur reductase-like enzyme</fullName>
    </submittedName>
</protein>
<keyword evidence="10" id="KW-1185">Reference proteome</keyword>
<accession>A0ABV2K745</accession>
<dbReference type="Pfam" id="PF07992">
    <property type="entry name" value="Pyr_redox_2"/>
    <property type="match status" value="1"/>
</dbReference>
<comment type="cofactor">
    <cofactor evidence="1">
        <name>FAD</name>
        <dbReference type="ChEBI" id="CHEBI:57692"/>
    </cofactor>
</comment>
<evidence type="ECO:0000256" key="6">
    <source>
        <dbReference type="ARBA" id="ARBA00023284"/>
    </source>
</evidence>
<evidence type="ECO:0000256" key="5">
    <source>
        <dbReference type="ARBA" id="ARBA00023002"/>
    </source>
</evidence>
<dbReference type="InterPro" id="IPR016156">
    <property type="entry name" value="FAD/NAD-linked_Rdtase_dimer_sf"/>
</dbReference>
<dbReference type="Proteomes" id="UP001549104">
    <property type="component" value="Unassembled WGS sequence"/>
</dbReference>
<dbReference type="Gene3D" id="3.50.50.60">
    <property type="entry name" value="FAD/NAD(P)-binding domain"/>
    <property type="match status" value="2"/>
</dbReference>
<keyword evidence="5" id="KW-0560">Oxidoreductase</keyword>